<feature type="transmembrane region" description="Helical" evidence="9">
    <location>
        <begin position="57"/>
        <end position="79"/>
    </location>
</feature>
<organism evidence="11 12">
    <name type="scientific">Synchytrium microbalum</name>
    <dbReference type="NCBI Taxonomy" id="1806994"/>
    <lineage>
        <taxon>Eukaryota</taxon>
        <taxon>Fungi</taxon>
        <taxon>Fungi incertae sedis</taxon>
        <taxon>Chytridiomycota</taxon>
        <taxon>Chytridiomycota incertae sedis</taxon>
        <taxon>Chytridiomycetes</taxon>
        <taxon>Synchytriales</taxon>
        <taxon>Synchytriaceae</taxon>
        <taxon>Synchytrium</taxon>
    </lineage>
</organism>
<evidence type="ECO:0000256" key="5">
    <source>
        <dbReference type="ARBA" id="ARBA00022989"/>
    </source>
</evidence>
<dbReference type="GO" id="GO:0005783">
    <property type="term" value="C:endoplasmic reticulum"/>
    <property type="evidence" value="ECO:0007669"/>
    <property type="project" value="TreeGrafter"/>
</dbReference>
<keyword evidence="2" id="KW-0328">Glycosyltransferase</keyword>
<feature type="region of interest" description="Disordered" evidence="8">
    <location>
        <begin position="458"/>
        <end position="525"/>
    </location>
</feature>
<accession>A0A507C8J9</accession>
<name>A0A507C8J9_9FUNG</name>
<comment type="subcellular location">
    <subcellularLocation>
        <location evidence="1">Membrane</location>
        <topology evidence="1">Single-pass membrane protein</topology>
    </subcellularLocation>
</comment>
<dbReference type="STRING" id="1806994.A0A507C8J9"/>
<gene>
    <name evidence="11" type="ORF">SmJEL517_g03031</name>
</gene>
<evidence type="ECO:0000259" key="10">
    <source>
        <dbReference type="Pfam" id="PF04577"/>
    </source>
</evidence>
<evidence type="ECO:0000313" key="12">
    <source>
        <dbReference type="Proteomes" id="UP000319731"/>
    </source>
</evidence>
<dbReference type="GO" id="GO:0016020">
    <property type="term" value="C:membrane"/>
    <property type="evidence" value="ECO:0007669"/>
    <property type="project" value="UniProtKB-SubCell"/>
</dbReference>
<keyword evidence="4 9" id="KW-0812">Transmembrane</keyword>
<evidence type="ECO:0000256" key="1">
    <source>
        <dbReference type="ARBA" id="ARBA00004167"/>
    </source>
</evidence>
<evidence type="ECO:0000256" key="8">
    <source>
        <dbReference type="SAM" id="MobiDB-lite"/>
    </source>
</evidence>
<evidence type="ECO:0000256" key="4">
    <source>
        <dbReference type="ARBA" id="ARBA00022692"/>
    </source>
</evidence>
<dbReference type="InterPro" id="IPR049625">
    <property type="entry name" value="Glyco_transf_61_cat"/>
</dbReference>
<dbReference type="AlphaFoldDB" id="A0A507C8J9"/>
<dbReference type="PANTHER" id="PTHR20961:SF38">
    <property type="entry name" value="PROTEIN O-LINKED-MANNOSE BETA-1,4-N-ACETYLGLUCOSAMINYLTRANSFERASE 2"/>
    <property type="match status" value="1"/>
</dbReference>
<evidence type="ECO:0000256" key="9">
    <source>
        <dbReference type="SAM" id="Phobius"/>
    </source>
</evidence>
<dbReference type="GO" id="GO:0097363">
    <property type="term" value="F:protein O-acetylglucosaminyltransferase activity"/>
    <property type="evidence" value="ECO:0007669"/>
    <property type="project" value="TreeGrafter"/>
</dbReference>
<evidence type="ECO:0000256" key="3">
    <source>
        <dbReference type="ARBA" id="ARBA00022679"/>
    </source>
</evidence>
<dbReference type="EMBL" id="QEAO01000014">
    <property type="protein sequence ID" value="TPX34304.1"/>
    <property type="molecule type" value="Genomic_DNA"/>
</dbReference>
<protein>
    <recommendedName>
        <fullName evidence="10">Glycosyltransferase 61 catalytic domain-containing protein</fullName>
    </recommendedName>
</protein>
<dbReference type="Pfam" id="PF04577">
    <property type="entry name" value="Glyco_transf_61"/>
    <property type="match status" value="1"/>
</dbReference>
<feature type="compositionally biased region" description="Polar residues" evidence="8">
    <location>
        <begin position="462"/>
        <end position="480"/>
    </location>
</feature>
<comment type="caution">
    <text evidence="11">The sequence shown here is derived from an EMBL/GenBank/DDBJ whole genome shotgun (WGS) entry which is preliminary data.</text>
</comment>
<proteinExistence type="predicted"/>
<keyword evidence="5 9" id="KW-1133">Transmembrane helix</keyword>
<dbReference type="GO" id="GO:0035269">
    <property type="term" value="P:protein O-linked glycosylation via mannose"/>
    <property type="evidence" value="ECO:0007669"/>
    <property type="project" value="TreeGrafter"/>
</dbReference>
<reference evidence="11 12" key="1">
    <citation type="journal article" date="2019" name="Sci. Rep.">
        <title>Comparative genomics of chytrid fungi reveal insights into the obligate biotrophic and pathogenic lifestyle of Synchytrium endobioticum.</title>
        <authorList>
            <person name="van de Vossenberg B.T.L.H."/>
            <person name="Warris S."/>
            <person name="Nguyen H.D.T."/>
            <person name="van Gent-Pelzer M.P.E."/>
            <person name="Joly D.L."/>
            <person name="van de Geest H.C."/>
            <person name="Bonants P.J.M."/>
            <person name="Smith D.S."/>
            <person name="Levesque C.A."/>
            <person name="van der Lee T.A.J."/>
        </authorList>
    </citation>
    <scope>NUCLEOTIDE SEQUENCE [LARGE SCALE GENOMIC DNA]</scope>
    <source>
        <strain evidence="11 12">JEL517</strain>
    </source>
</reference>
<feature type="domain" description="Glycosyltransferase 61 catalytic" evidence="10">
    <location>
        <begin position="520"/>
        <end position="606"/>
    </location>
</feature>
<keyword evidence="3" id="KW-0808">Transferase</keyword>
<evidence type="ECO:0000256" key="7">
    <source>
        <dbReference type="ARBA" id="ARBA00023180"/>
    </source>
</evidence>
<evidence type="ECO:0000256" key="2">
    <source>
        <dbReference type="ARBA" id="ARBA00022676"/>
    </source>
</evidence>
<dbReference type="OrthoDB" id="529273at2759"/>
<evidence type="ECO:0000256" key="6">
    <source>
        <dbReference type="ARBA" id="ARBA00023136"/>
    </source>
</evidence>
<dbReference type="GeneID" id="42004256"/>
<dbReference type="RefSeq" id="XP_031025068.1">
    <property type="nucleotide sequence ID" value="XM_031168959.1"/>
</dbReference>
<evidence type="ECO:0000313" key="11">
    <source>
        <dbReference type="EMBL" id="TPX34304.1"/>
    </source>
</evidence>
<keyword evidence="7" id="KW-0325">Glycoprotein</keyword>
<dbReference type="InterPro" id="IPR007657">
    <property type="entry name" value="Glycosyltransferase_61"/>
</dbReference>
<feature type="compositionally biased region" description="Polar residues" evidence="8">
    <location>
        <begin position="509"/>
        <end position="525"/>
    </location>
</feature>
<dbReference type="PANTHER" id="PTHR20961">
    <property type="entry name" value="GLYCOSYLTRANSFERASE"/>
    <property type="match status" value="1"/>
</dbReference>
<keyword evidence="6 9" id="KW-0472">Membrane</keyword>
<sequence length="817" mass="92561">MVTVSAIATTGQGIRPMQSSRQRKGAYSRDAIILDPLNDNDAKFNDKKSRKRWWQSLTLQITIAVFLIALFGLWMLGILNMDVVNGIGIPKWKKDGVRDDTDSYDEWVKRRRALQSDIPVEATPSPDIVEQRDQSSPAIAVVVEKPLVEEQEPLIEAVIDASQNDTVERSPDDLANISSAISNSTRHRKPSHAKTVKTGYNKFHVDETDVTYAVRWKVLPSSSVWCRGSSRVDRICRFRNVCYHPKQESWFIVKTDRTIEQNVPAQRYVEGLIELTTIVNHSVFFWTYDEASAASPNLRNVRVRYETDPHFMFARLHPKNIMHQLHDDVLGMYFLLKEYVGGGSAQRDMPFSLDSHRIMLLDNYGFTDTSRVLQYLANKPLRFKGYLDHEPDVITCFRDATIGISKVANWYQYGFTEPQGKISNKNVSGLHVREVAEWYIKRIGLALQWNEPGPEAVPEMMYSNQSHSKSNAVTAGSQPPNLEVGGVPADAPIPNPNAPNSSDVEQDAGHSSNTTVNLSANSTNDTDSQPDVIIIVSRTLNRLILNEKELATSLSHEFKLETHFLRMEEMTFEEQIKLLRRARIVLGMHGSALIMAMFCRRGTVVIEMFPYAVPPDGYTPYQSMCGLPGMDLVYRAWENKHEDASVAYPKRPPLYGGIAHLSPDEQEKISSNTRVPTHICCSDPYFLYRIYQDTVANTTEIILQAHDALRTSKSQPEYHPIRPEFSELLPPAVKTFRCLNHTNRPVGELWAEWDLPWNGAVVEKWNIHVQNNKGEYVSQGASVAIPGFSSGEEVKFWVRPIRGEFMGEYSRKGTCVV</sequence>
<keyword evidence="12" id="KW-1185">Reference proteome</keyword>
<dbReference type="Proteomes" id="UP000319731">
    <property type="component" value="Unassembled WGS sequence"/>
</dbReference>